<organism evidence="2 3">
    <name type="scientific">Crassaminicella indica</name>
    <dbReference type="NCBI Taxonomy" id="2855394"/>
    <lineage>
        <taxon>Bacteria</taxon>
        <taxon>Bacillati</taxon>
        <taxon>Bacillota</taxon>
        <taxon>Clostridia</taxon>
        <taxon>Eubacteriales</taxon>
        <taxon>Clostridiaceae</taxon>
        <taxon>Crassaminicella</taxon>
    </lineage>
</organism>
<feature type="transmembrane region" description="Helical" evidence="1">
    <location>
        <begin position="42"/>
        <end position="64"/>
    </location>
</feature>
<accession>A0ABX8RCT7</accession>
<gene>
    <name evidence="2" type="ORF">KVH43_03940</name>
</gene>
<dbReference type="Proteomes" id="UP000886818">
    <property type="component" value="Chromosome"/>
</dbReference>
<keyword evidence="1" id="KW-0812">Transmembrane</keyword>
<reference evidence="2" key="1">
    <citation type="submission" date="2021-07" db="EMBL/GenBank/DDBJ databases">
        <title>Complete genome sequence of Crassaminicella sp. 143-21, isolated from a deep-sea hydrothermal vent.</title>
        <authorList>
            <person name="Li X."/>
        </authorList>
    </citation>
    <scope>NUCLEOTIDE SEQUENCE</scope>
    <source>
        <strain evidence="2">143-21</strain>
    </source>
</reference>
<keyword evidence="3" id="KW-1185">Reference proteome</keyword>
<name>A0ABX8RCT7_9CLOT</name>
<proteinExistence type="predicted"/>
<evidence type="ECO:0000313" key="3">
    <source>
        <dbReference type="Proteomes" id="UP000886818"/>
    </source>
</evidence>
<evidence type="ECO:0008006" key="4">
    <source>
        <dbReference type="Google" id="ProtNLM"/>
    </source>
</evidence>
<evidence type="ECO:0000256" key="1">
    <source>
        <dbReference type="SAM" id="Phobius"/>
    </source>
</evidence>
<dbReference type="EMBL" id="CP078093">
    <property type="protein sequence ID" value="QXM06883.1"/>
    <property type="molecule type" value="Genomic_DNA"/>
</dbReference>
<dbReference type="RefSeq" id="WP_218283576.1">
    <property type="nucleotide sequence ID" value="NZ_CP078093.1"/>
</dbReference>
<keyword evidence="1" id="KW-1133">Transmembrane helix</keyword>
<keyword evidence="1" id="KW-0472">Membrane</keyword>
<sequence length="166" mass="19191">MALIRQTIKQKKLSFWKVLFMICGPLFAMNMAMKILRGLSPIIGTIGGLVTLAGAVIACFIIIYKHVAYFNYKIIDDEFIMEKVFGKANHLFLTLKLSELEQFRPFNEVDIQEAKSNKVSIYKFVSGRNTERWYVGEFTRSSKKYMFIIEPNDEVLSAIYTSQKSY</sequence>
<feature type="transmembrane region" description="Helical" evidence="1">
    <location>
        <begin position="15"/>
        <end position="36"/>
    </location>
</feature>
<evidence type="ECO:0000313" key="2">
    <source>
        <dbReference type="EMBL" id="QXM06883.1"/>
    </source>
</evidence>
<protein>
    <recommendedName>
        <fullName evidence="4">PH domain-containing protein</fullName>
    </recommendedName>
</protein>